<evidence type="ECO:0000256" key="4">
    <source>
        <dbReference type="SAM" id="SignalP"/>
    </source>
</evidence>
<reference evidence="5 6" key="1">
    <citation type="submission" date="2024-01" db="EMBL/GenBank/DDBJ databases">
        <title>A draft genome for the cacao thread blight pathogen Marasmiellus scandens.</title>
        <authorList>
            <person name="Baruah I.K."/>
            <person name="Leung J."/>
            <person name="Bukari Y."/>
            <person name="Amoako-Attah I."/>
            <person name="Meinhardt L.W."/>
            <person name="Bailey B.A."/>
            <person name="Cohen S.P."/>
        </authorList>
    </citation>
    <scope>NUCLEOTIDE SEQUENCE [LARGE SCALE GENOMIC DNA]</scope>
    <source>
        <strain evidence="5 6">GH-19</strain>
    </source>
</reference>
<proteinExistence type="inferred from homology"/>
<keyword evidence="3" id="KW-0964">Secreted</keyword>
<dbReference type="EMBL" id="JBANRG010000021">
    <property type="protein sequence ID" value="KAK7456504.1"/>
    <property type="molecule type" value="Genomic_DNA"/>
</dbReference>
<dbReference type="InterPro" id="IPR010829">
    <property type="entry name" value="Cerato-platanin"/>
</dbReference>
<evidence type="ECO:0000256" key="3">
    <source>
        <dbReference type="ARBA" id="ARBA00022525"/>
    </source>
</evidence>
<dbReference type="Proteomes" id="UP001498398">
    <property type="component" value="Unassembled WGS sequence"/>
</dbReference>
<name>A0ABR1JDR7_9AGAR</name>
<dbReference type="SUPFAM" id="SSF50685">
    <property type="entry name" value="Barwin-like endoglucanases"/>
    <property type="match status" value="1"/>
</dbReference>
<evidence type="ECO:0008006" key="7">
    <source>
        <dbReference type="Google" id="ProtNLM"/>
    </source>
</evidence>
<sequence length="144" mass="14888">MKFLAAAISLLPVLASAAELRFEPAFDNANGSLDTVACSTGDNGIITRFGFQTFKDLPTFPNIGAADAIKNFNSPACGTCWNITFTDANQTTTTITLTAIDVASSGFVVSQEAMDTLTGGQAVQLGLINVNATQVNATACGLSE</sequence>
<evidence type="ECO:0000313" key="5">
    <source>
        <dbReference type="EMBL" id="KAK7456504.1"/>
    </source>
</evidence>
<dbReference type="CDD" id="cd22778">
    <property type="entry name" value="DPBB_CEPL-like"/>
    <property type="match status" value="1"/>
</dbReference>
<evidence type="ECO:0000256" key="1">
    <source>
        <dbReference type="ARBA" id="ARBA00004613"/>
    </source>
</evidence>
<organism evidence="5 6">
    <name type="scientific">Marasmiellus scandens</name>
    <dbReference type="NCBI Taxonomy" id="2682957"/>
    <lineage>
        <taxon>Eukaryota</taxon>
        <taxon>Fungi</taxon>
        <taxon>Dikarya</taxon>
        <taxon>Basidiomycota</taxon>
        <taxon>Agaricomycotina</taxon>
        <taxon>Agaricomycetes</taxon>
        <taxon>Agaricomycetidae</taxon>
        <taxon>Agaricales</taxon>
        <taxon>Marasmiineae</taxon>
        <taxon>Omphalotaceae</taxon>
        <taxon>Marasmiellus</taxon>
    </lineage>
</organism>
<keyword evidence="6" id="KW-1185">Reference proteome</keyword>
<evidence type="ECO:0000256" key="2">
    <source>
        <dbReference type="ARBA" id="ARBA00010421"/>
    </source>
</evidence>
<comment type="caution">
    <text evidence="5">The sequence shown here is derived from an EMBL/GenBank/DDBJ whole genome shotgun (WGS) entry which is preliminary data.</text>
</comment>
<dbReference type="Gene3D" id="2.40.40.10">
    <property type="entry name" value="RlpA-like domain"/>
    <property type="match status" value="1"/>
</dbReference>
<feature type="signal peptide" evidence="4">
    <location>
        <begin position="1"/>
        <end position="17"/>
    </location>
</feature>
<keyword evidence="4" id="KW-0732">Signal</keyword>
<evidence type="ECO:0000313" key="6">
    <source>
        <dbReference type="Proteomes" id="UP001498398"/>
    </source>
</evidence>
<dbReference type="InterPro" id="IPR036908">
    <property type="entry name" value="RlpA-like_sf"/>
</dbReference>
<accession>A0ABR1JDR7</accession>
<feature type="chain" id="PRO_5046576330" description="Cerato-platanin" evidence="4">
    <location>
        <begin position="18"/>
        <end position="144"/>
    </location>
</feature>
<dbReference type="Pfam" id="PF07249">
    <property type="entry name" value="Cerato-platanin"/>
    <property type="match status" value="1"/>
</dbReference>
<protein>
    <recommendedName>
        <fullName evidence="7">Cerato-platanin</fullName>
    </recommendedName>
</protein>
<comment type="subcellular location">
    <subcellularLocation>
        <location evidence="1">Secreted</location>
    </subcellularLocation>
</comment>
<gene>
    <name evidence="5" type="ORF">VKT23_010755</name>
</gene>
<comment type="similarity">
    <text evidence="2">Belongs to the cerato-platanin family.</text>
</comment>